<protein>
    <recommendedName>
        <fullName evidence="3">Porin</fullName>
    </recommendedName>
</protein>
<reference evidence="1 2" key="1">
    <citation type="submission" date="2016-06" db="EMBL/GenBank/DDBJ databases">
        <title>Draft genome sequence of Flavobacterium succinicans strain DD5b.</title>
        <authorList>
            <person name="Poehlein A."/>
            <person name="Daniel R."/>
            <person name="Simeonova D.D."/>
        </authorList>
    </citation>
    <scope>NUCLEOTIDE SEQUENCE [LARGE SCALE GENOMIC DNA]</scope>
    <source>
        <strain evidence="1 2">DD5b</strain>
    </source>
</reference>
<proteinExistence type="predicted"/>
<dbReference type="Pfam" id="PF14121">
    <property type="entry name" value="Porin_10"/>
    <property type="match status" value="1"/>
</dbReference>
<dbReference type="InterPro" id="IPR025631">
    <property type="entry name" value="Porin_10"/>
</dbReference>
<dbReference type="RefSeq" id="WP_064716523.1">
    <property type="nucleotide sequence ID" value="NZ_JMTM01000074.1"/>
</dbReference>
<dbReference type="AlphaFoldDB" id="A0A199XMA6"/>
<organism evidence="1 2">
    <name type="scientific">Flavobacterium succinicans</name>
    <dbReference type="NCBI Taxonomy" id="29536"/>
    <lineage>
        <taxon>Bacteria</taxon>
        <taxon>Pseudomonadati</taxon>
        <taxon>Bacteroidota</taxon>
        <taxon>Flavobacteriia</taxon>
        <taxon>Flavobacteriales</taxon>
        <taxon>Flavobacteriaceae</taxon>
        <taxon>Flavobacterium</taxon>
    </lineage>
</organism>
<name>A0A199XMA6_9FLAO</name>
<dbReference type="OrthoDB" id="9812454at2"/>
<comment type="caution">
    <text evidence="1">The sequence shown here is derived from an EMBL/GenBank/DDBJ whole genome shotgun (WGS) entry which is preliminary data.</text>
</comment>
<evidence type="ECO:0000313" key="1">
    <source>
        <dbReference type="EMBL" id="OAZ02805.1"/>
    </source>
</evidence>
<evidence type="ECO:0000313" key="2">
    <source>
        <dbReference type="Proteomes" id="UP000093807"/>
    </source>
</evidence>
<keyword evidence="2" id="KW-1185">Reference proteome</keyword>
<gene>
    <name evidence="1" type="ORF">FLB_27790</name>
</gene>
<dbReference type="EMBL" id="JMTM01000074">
    <property type="protein sequence ID" value="OAZ02805.1"/>
    <property type="molecule type" value="Genomic_DNA"/>
</dbReference>
<dbReference type="Proteomes" id="UP000093807">
    <property type="component" value="Unassembled WGS sequence"/>
</dbReference>
<accession>A0A199XMA6</accession>
<evidence type="ECO:0008006" key="3">
    <source>
        <dbReference type="Google" id="ProtNLM"/>
    </source>
</evidence>
<dbReference type="PATRIC" id="fig|29536.5.peg.2884"/>
<sequence>MRIYFYIPFLFVSYMAFSQAPKKINSQRESSKSTDTTKTKVATIDLYRIISLDRDTTYIDTSLTIRKEYSHNYLRKDNFGLLAFPNEGQTYNTLNYGLVKNDIFPEMGFKAKHFSFMEANQIRYASVATPVTELYFKTTIQQGQSLDSYFAVNVNENLNFSIAYRGLRSLGRYINQLSSSGNFRFTTSYHTKDFRYIANGHFTYQDILNGENGGITTVSDFEGEDPNYDNRARLEVFLTDAKSFLKGRRLFLDHEFRINKKKGANNLLLNHQFNYENKFFEYNQATVASTVGNSSVMRFGDSYSSSNINDQTHFNKMYNRVGAVYENTTLGRFNFFVDDFRSNYYYNQILIVGSDVVPSLISEKINSFGAQYNYTKGKWNGKFLYSRSITNQSLSNLEAKMVFDLDEDNQFSFEYLNKNKLANNNYNLYQSSFVNYNWSNDFKNEKTNSILANATTQWVNFSAQYTILKDFLFFEDITTAAQKLERQQIVAPNQYDKTINYLSIKASREFNFGKFGFDNTFLYQKVTQSDAILNVPDFTLRSAFYFSDSYFKNKALYLQTGIVLNYFTSYFANDYNPVVGEFFVQNDKKIGNFPLFDFFVNAKIQRTRIYLKAEHFNSLFSSNNYFSAPNTPYRDFTVRFGLVWNFFN</sequence>